<keyword evidence="3" id="KW-1185">Reference proteome</keyword>
<protein>
    <submittedName>
        <fullName evidence="2">Uncharacterized protein</fullName>
    </submittedName>
</protein>
<reference evidence="2" key="1">
    <citation type="journal article" date="2023" name="Mol. Phylogenet. Evol.">
        <title>Genome-scale phylogeny and comparative genomics of the fungal order Sordariales.</title>
        <authorList>
            <person name="Hensen N."/>
            <person name="Bonometti L."/>
            <person name="Westerberg I."/>
            <person name="Brannstrom I.O."/>
            <person name="Guillou S."/>
            <person name="Cros-Aarteil S."/>
            <person name="Calhoun S."/>
            <person name="Haridas S."/>
            <person name="Kuo A."/>
            <person name="Mondo S."/>
            <person name="Pangilinan J."/>
            <person name="Riley R."/>
            <person name="LaButti K."/>
            <person name="Andreopoulos B."/>
            <person name="Lipzen A."/>
            <person name="Chen C."/>
            <person name="Yan M."/>
            <person name="Daum C."/>
            <person name="Ng V."/>
            <person name="Clum A."/>
            <person name="Steindorff A."/>
            <person name="Ohm R.A."/>
            <person name="Martin F."/>
            <person name="Silar P."/>
            <person name="Natvig D.O."/>
            <person name="Lalanne C."/>
            <person name="Gautier V."/>
            <person name="Ament-Velasquez S.L."/>
            <person name="Kruys A."/>
            <person name="Hutchinson M.I."/>
            <person name="Powell A.J."/>
            <person name="Barry K."/>
            <person name="Miller A.N."/>
            <person name="Grigoriev I.V."/>
            <person name="Debuchy R."/>
            <person name="Gladieux P."/>
            <person name="Hiltunen Thoren M."/>
            <person name="Johannesson H."/>
        </authorList>
    </citation>
    <scope>NUCLEOTIDE SEQUENCE</scope>
    <source>
        <strain evidence="2">CBS 958.72</strain>
    </source>
</reference>
<dbReference type="Proteomes" id="UP001287356">
    <property type="component" value="Unassembled WGS sequence"/>
</dbReference>
<evidence type="ECO:0000313" key="2">
    <source>
        <dbReference type="EMBL" id="KAK3378658.1"/>
    </source>
</evidence>
<feature type="region of interest" description="Disordered" evidence="1">
    <location>
        <begin position="123"/>
        <end position="144"/>
    </location>
</feature>
<organism evidence="2 3">
    <name type="scientific">Lasiosphaeria ovina</name>
    <dbReference type="NCBI Taxonomy" id="92902"/>
    <lineage>
        <taxon>Eukaryota</taxon>
        <taxon>Fungi</taxon>
        <taxon>Dikarya</taxon>
        <taxon>Ascomycota</taxon>
        <taxon>Pezizomycotina</taxon>
        <taxon>Sordariomycetes</taxon>
        <taxon>Sordariomycetidae</taxon>
        <taxon>Sordariales</taxon>
        <taxon>Lasiosphaeriaceae</taxon>
        <taxon>Lasiosphaeria</taxon>
    </lineage>
</organism>
<evidence type="ECO:0000313" key="3">
    <source>
        <dbReference type="Proteomes" id="UP001287356"/>
    </source>
</evidence>
<evidence type="ECO:0000256" key="1">
    <source>
        <dbReference type="SAM" id="MobiDB-lite"/>
    </source>
</evidence>
<comment type="caution">
    <text evidence="2">The sequence shown here is derived from an EMBL/GenBank/DDBJ whole genome shotgun (WGS) entry which is preliminary data.</text>
</comment>
<gene>
    <name evidence="2" type="ORF">B0T24DRAFT_609508</name>
</gene>
<dbReference type="EMBL" id="JAULSN010000002">
    <property type="protein sequence ID" value="KAK3378658.1"/>
    <property type="molecule type" value="Genomic_DNA"/>
</dbReference>
<reference evidence="2" key="2">
    <citation type="submission" date="2023-06" db="EMBL/GenBank/DDBJ databases">
        <authorList>
            <consortium name="Lawrence Berkeley National Laboratory"/>
            <person name="Haridas S."/>
            <person name="Hensen N."/>
            <person name="Bonometti L."/>
            <person name="Westerberg I."/>
            <person name="Brannstrom I.O."/>
            <person name="Guillou S."/>
            <person name="Cros-Aarteil S."/>
            <person name="Calhoun S."/>
            <person name="Kuo A."/>
            <person name="Mondo S."/>
            <person name="Pangilinan J."/>
            <person name="Riley R."/>
            <person name="Labutti K."/>
            <person name="Andreopoulos B."/>
            <person name="Lipzen A."/>
            <person name="Chen C."/>
            <person name="Yanf M."/>
            <person name="Daum C."/>
            <person name="Ng V."/>
            <person name="Clum A."/>
            <person name="Steindorff A."/>
            <person name="Ohm R."/>
            <person name="Martin F."/>
            <person name="Silar P."/>
            <person name="Natvig D."/>
            <person name="Lalanne C."/>
            <person name="Gautier V."/>
            <person name="Ament-Velasquez S.L."/>
            <person name="Kruys A."/>
            <person name="Hutchinson M.I."/>
            <person name="Powell A.J."/>
            <person name="Barry K."/>
            <person name="Miller A.N."/>
            <person name="Grigoriev I.V."/>
            <person name="Debuchy R."/>
            <person name="Gladieux P."/>
            <person name="Thoren M.H."/>
            <person name="Johannesson H."/>
        </authorList>
    </citation>
    <scope>NUCLEOTIDE SEQUENCE</scope>
    <source>
        <strain evidence="2">CBS 958.72</strain>
    </source>
</reference>
<name>A0AAE0NCT3_9PEZI</name>
<feature type="region of interest" description="Disordered" evidence="1">
    <location>
        <begin position="48"/>
        <end position="73"/>
    </location>
</feature>
<accession>A0AAE0NCT3</accession>
<proteinExistence type="predicted"/>
<dbReference type="AlphaFoldDB" id="A0AAE0NCT3"/>
<sequence length="266" mass="28352">MASQPVFMSPTLPTELLSHVIRSCVFPTTLIICSTRVEFLSALARDIRQQQQSSQEPEAPPPHGTPQDGVVPAGQHGEAAAAQLLAAPLYQVAVARHIRIVFMPTVSHLRAFLAVFCVEDSTKVSAPPPPPPASQRDIAGATDPKKASPPLLLVYGFLHMHRDTSEWSVQGLGNTAAVFVETARRVSFQAVVVEPKTAAADTRGGGGVSVLEEILAESVPVLSGSAARTRLDLGSSGWAGRTADVRRVLGRWFRFRPGGWEGGDVP</sequence>